<proteinExistence type="predicted"/>
<feature type="transmembrane region" description="Helical" evidence="1">
    <location>
        <begin position="31"/>
        <end position="51"/>
    </location>
</feature>
<keyword evidence="1" id="KW-0472">Membrane</keyword>
<reference evidence="2" key="1">
    <citation type="journal article" date="2014" name="Front. Microbiol.">
        <title>High frequency of phylogenetically diverse reductive dehalogenase-homologous genes in deep subseafloor sedimentary metagenomes.</title>
        <authorList>
            <person name="Kawai M."/>
            <person name="Futagami T."/>
            <person name="Toyoda A."/>
            <person name="Takaki Y."/>
            <person name="Nishi S."/>
            <person name="Hori S."/>
            <person name="Arai W."/>
            <person name="Tsubouchi T."/>
            <person name="Morono Y."/>
            <person name="Uchiyama I."/>
            <person name="Ito T."/>
            <person name="Fujiyama A."/>
            <person name="Inagaki F."/>
            <person name="Takami H."/>
        </authorList>
    </citation>
    <scope>NUCLEOTIDE SEQUENCE</scope>
    <source>
        <strain evidence="2">Expedition CK06-06</strain>
    </source>
</reference>
<comment type="caution">
    <text evidence="2">The sequence shown here is derived from an EMBL/GenBank/DDBJ whole genome shotgun (WGS) entry which is preliminary data.</text>
</comment>
<accession>X0VP95</accession>
<evidence type="ECO:0000256" key="1">
    <source>
        <dbReference type="SAM" id="Phobius"/>
    </source>
</evidence>
<evidence type="ECO:0000313" key="2">
    <source>
        <dbReference type="EMBL" id="GAG20214.1"/>
    </source>
</evidence>
<dbReference type="AlphaFoldDB" id="X0VP95"/>
<gene>
    <name evidence="2" type="ORF">S01H1_49187</name>
</gene>
<protein>
    <submittedName>
        <fullName evidence="2">Uncharacterized protein</fullName>
    </submittedName>
</protein>
<keyword evidence="1" id="KW-1133">Transmembrane helix</keyword>
<sequence length="60" mass="6291">VEGSISTVIAIIMFGVVKKFVDTADPSIETAIAGVSAVIAGGIISGVQKFISNWRKNRNN</sequence>
<name>X0VP95_9ZZZZ</name>
<feature type="non-terminal residue" evidence="2">
    <location>
        <position position="1"/>
    </location>
</feature>
<keyword evidence="1" id="KW-0812">Transmembrane</keyword>
<dbReference type="EMBL" id="BARS01031620">
    <property type="protein sequence ID" value="GAG20214.1"/>
    <property type="molecule type" value="Genomic_DNA"/>
</dbReference>
<organism evidence="2">
    <name type="scientific">marine sediment metagenome</name>
    <dbReference type="NCBI Taxonomy" id="412755"/>
    <lineage>
        <taxon>unclassified sequences</taxon>
        <taxon>metagenomes</taxon>
        <taxon>ecological metagenomes</taxon>
    </lineage>
</organism>